<feature type="domain" description="Aminotransferase class I/classII large" evidence="5">
    <location>
        <begin position="42"/>
        <end position="419"/>
    </location>
</feature>
<dbReference type="InterPro" id="IPR004839">
    <property type="entry name" value="Aminotransferase_I/II_large"/>
</dbReference>
<dbReference type="Gene3D" id="3.90.1150.10">
    <property type="entry name" value="Aspartate Aminotransferase, domain 1"/>
    <property type="match status" value="1"/>
</dbReference>
<dbReference type="Pfam" id="PF00155">
    <property type="entry name" value="Aminotran_1_2"/>
    <property type="match status" value="1"/>
</dbReference>
<dbReference type="InterPro" id="IPR050087">
    <property type="entry name" value="AON_synthase_class-II"/>
</dbReference>
<accession>A0A5C3R1Y4</accession>
<dbReference type="InterPro" id="IPR015421">
    <property type="entry name" value="PyrdxlP-dep_Trfase_major"/>
</dbReference>
<comment type="cofactor">
    <cofactor evidence="1">
        <name>pyridoxal 5'-phosphate</name>
        <dbReference type="ChEBI" id="CHEBI:597326"/>
    </cofactor>
</comment>
<dbReference type="GO" id="GO:0009102">
    <property type="term" value="P:biotin biosynthetic process"/>
    <property type="evidence" value="ECO:0007669"/>
    <property type="project" value="TreeGrafter"/>
</dbReference>
<keyword evidence="4" id="KW-0663">Pyridoxal phosphate</keyword>
<dbReference type="GO" id="GO:0016740">
    <property type="term" value="F:transferase activity"/>
    <property type="evidence" value="ECO:0007669"/>
    <property type="project" value="UniProtKB-KW"/>
</dbReference>
<evidence type="ECO:0000256" key="1">
    <source>
        <dbReference type="ARBA" id="ARBA00001933"/>
    </source>
</evidence>
<keyword evidence="7" id="KW-1185">Reference proteome</keyword>
<dbReference type="STRING" id="1884261.A0A5C3R1Y4"/>
<dbReference type="Proteomes" id="UP000305067">
    <property type="component" value="Unassembled WGS sequence"/>
</dbReference>
<dbReference type="Gene3D" id="3.40.640.10">
    <property type="entry name" value="Type I PLP-dependent aspartate aminotransferase-like (Major domain)"/>
    <property type="match status" value="1"/>
</dbReference>
<evidence type="ECO:0000313" key="7">
    <source>
        <dbReference type="Proteomes" id="UP000305067"/>
    </source>
</evidence>
<evidence type="ECO:0000256" key="3">
    <source>
        <dbReference type="ARBA" id="ARBA00022679"/>
    </source>
</evidence>
<evidence type="ECO:0000256" key="2">
    <source>
        <dbReference type="ARBA" id="ARBA00010008"/>
    </source>
</evidence>
<gene>
    <name evidence="6" type="ORF">BDV98DRAFT_556835</name>
</gene>
<dbReference type="GO" id="GO:0030170">
    <property type="term" value="F:pyridoxal phosphate binding"/>
    <property type="evidence" value="ECO:0007669"/>
    <property type="project" value="InterPro"/>
</dbReference>
<reference evidence="6 7" key="1">
    <citation type="journal article" date="2019" name="Nat. Ecol. Evol.">
        <title>Megaphylogeny resolves global patterns of mushroom evolution.</title>
        <authorList>
            <person name="Varga T."/>
            <person name="Krizsan K."/>
            <person name="Foldi C."/>
            <person name="Dima B."/>
            <person name="Sanchez-Garcia M."/>
            <person name="Sanchez-Ramirez S."/>
            <person name="Szollosi G.J."/>
            <person name="Szarkandi J.G."/>
            <person name="Papp V."/>
            <person name="Albert L."/>
            <person name="Andreopoulos W."/>
            <person name="Angelini C."/>
            <person name="Antonin V."/>
            <person name="Barry K.W."/>
            <person name="Bougher N.L."/>
            <person name="Buchanan P."/>
            <person name="Buyck B."/>
            <person name="Bense V."/>
            <person name="Catcheside P."/>
            <person name="Chovatia M."/>
            <person name="Cooper J."/>
            <person name="Damon W."/>
            <person name="Desjardin D."/>
            <person name="Finy P."/>
            <person name="Geml J."/>
            <person name="Haridas S."/>
            <person name="Hughes K."/>
            <person name="Justo A."/>
            <person name="Karasinski D."/>
            <person name="Kautmanova I."/>
            <person name="Kiss B."/>
            <person name="Kocsube S."/>
            <person name="Kotiranta H."/>
            <person name="LaButti K.M."/>
            <person name="Lechner B.E."/>
            <person name="Liimatainen K."/>
            <person name="Lipzen A."/>
            <person name="Lukacs Z."/>
            <person name="Mihaltcheva S."/>
            <person name="Morgado L.N."/>
            <person name="Niskanen T."/>
            <person name="Noordeloos M.E."/>
            <person name="Ohm R.A."/>
            <person name="Ortiz-Santana B."/>
            <person name="Ovrebo C."/>
            <person name="Racz N."/>
            <person name="Riley R."/>
            <person name="Savchenko A."/>
            <person name="Shiryaev A."/>
            <person name="Soop K."/>
            <person name="Spirin V."/>
            <person name="Szebenyi C."/>
            <person name="Tomsovsky M."/>
            <person name="Tulloss R.E."/>
            <person name="Uehling J."/>
            <person name="Grigoriev I.V."/>
            <person name="Vagvolgyi C."/>
            <person name="Papp T."/>
            <person name="Martin F.M."/>
            <person name="Miettinen O."/>
            <person name="Hibbett D.S."/>
            <person name="Nagy L.G."/>
        </authorList>
    </citation>
    <scope>NUCLEOTIDE SEQUENCE [LARGE SCALE GENOMIC DNA]</scope>
    <source>
        <strain evidence="6 7">CBS 309.79</strain>
    </source>
</reference>
<dbReference type="PANTHER" id="PTHR13693:SF77">
    <property type="entry name" value="8-AMINO-7-OXONONANOATE SYNTHASE"/>
    <property type="match status" value="1"/>
</dbReference>
<keyword evidence="3 6" id="KW-0808">Transferase</keyword>
<dbReference type="InterPro" id="IPR015422">
    <property type="entry name" value="PyrdxlP-dep_Trfase_small"/>
</dbReference>
<dbReference type="OrthoDB" id="2382073at2759"/>
<sequence>MLASKLASALESRTKRQIRRTLPTAPASTSGSTAAASLALADFTTNDYLSLSTSPVLLSHLHSALDSAPPTHILGSGGSRLLVYSPAHAELEERLQGFFNADAALLFNSGFDANVGVFSCIPQEGDVVVYDEYVHASVHDGLRASRVPKAHRHAFRHNDLGSFERALKKMVHETPGLTAASGSSPRNSLFVAVESLYSMDGTFAPLPEMVLLLESLFPAGNAYLIVDEAHATGMYGDHGRGLICRAGLESKMLVRVHTFGKALAATGAVVLSSQLIKDYLVNYARPLIYTTAISPINAVAVNCSIDLLKNGVAQQLSEQLFSLSSYFVSTLHARLRSASIPSTLVSLPTYLTSPPISPLHSPIIPLLTPHPRPLSAHLLTHARANARPITWPTVPKGADRVRVCLHAGNTTEELERLIDGVLTWAKGVMKEERSKIGRMGVAGWAESKL</sequence>
<evidence type="ECO:0000313" key="6">
    <source>
        <dbReference type="EMBL" id="TFL06871.1"/>
    </source>
</evidence>
<dbReference type="EMBL" id="ML178814">
    <property type="protein sequence ID" value="TFL06871.1"/>
    <property type="molecule type" value="Genomic_DNA"/>
</dbReference>
<name>A0A5C3R1Y4_9AGAR</name>
<dbReference type="PANTHER" id="PTHR13693">
    <property type="entry name" value="CLASS II AMINOTRANSFERASE/8-AMINO-7-OXONONANOATE SYNTHASE"/>
    <property type="match status" value="1"/>
</dbReference>
<proteinExistence type="inferred from homology"/>
<dbReference type="InterPro" id="IPR015424">
    <property type="entry name" value="PyrdxlP-dep_Trfase"/>
</dbReference>
<evidence type="ECO:0000256" key="4">
    <source>
        <dbReference type="ARBA" id="ARBA00022898"/>
    </source>
</evidence>
<evidence type="ECO:0000259" key="5">
    <source>
        <dbReference type="Pfam" id="PF00155"/>
    </source>
</evidence>
<dbReference type="SUPFAM" id="SSF53383">
    <property type="entry name" value="PLP-dependent transferases"/>
    <property type="match status" value="1"/>
</dbReference>
<organism evidence="6 7">
    <name type="scientific">Pterulicium gracile</name>
    <dbReference type="NCBI Taxonomy" id="1884261"/>
    <lineage>
        <taxon>Eukaryota</taxon>
        <taxon>Fungi</taxon>
        <taxon>Dikarya</taxon>
        <taxon>Basidiomycota</taxon>
        <taxon>Agaricomycotina</taxon>
        <taxon>Agaricomycetes</taxon>
        <taxon>Agaricomycetidae</taxon>
        <taxon>Agaricales</taxon>
        <taxon>Pleurotineae</taxon>
        <taxon>Pterulaceae</taxon>
        <taxon>Pterulicium</taxon>
    </lineage>
</organism>
<comment type="similarity">
    <text evidence="2">Belongs to the class-II pyridoxal-phosphate-dependent aminotransferase family. BioF subfamily.</text>
</comment>
<dbReference type="AlphaFoldDB" id="A0A5C3R1Y4"/>
<protein>
    <submittedName>
        <fullName evidence="6">Pyridoxal phosphate-dependent transferase</fullName>
    </submittedName>
</protein>